<sequence>MNEEFILTLTHATERDIDLLLVEELYASPRFVNWMCARAGVPQRIASATVLHSKRRTRSRREIDIFVDLRLAGDGRCALLIENKLDATEQPDQAESYRDELARVASDYPGARMIIVCPEAYAGAHRAFSDKFDAIVTYEDLVAYFDATTVASDGEAAARSRFRRDILDQAINKHRRGYTPIPNEQVGDFNARYVALLAATEPGIVPGKSMLKPANPDESTSMIFDHGASLAALPPELRPTRFAHELGRGQEHRANYVAVTFGGWGVALDALREVIERDLTALSVSVSAKPATKVRPNPGLTVSSPTPAVDNQREFVQQAPLLTAGIRRAAELRDWLHSNLHTVRSWKAIADQHRTT</sequence>
<comment type="caution">
    <text evidence="1">The sequence shown here is derived from an EMBL/GenBank/DDBJ whole genome shotgun (WGS) entry which is preliminary data.</text>
</comment>
<dbReference type="OrthoDB" id="7810749at2"/>
<dbReference type="Pfam" id="PF14281">
    <property type="entry name" value="PDDEXK_4"/>
    <property type="match status" value="1"/>
</dbReference>
<accession>A0A177JSG5</accession>
<organism evidence="1 2">
    <name type="scientific">Sphingobium yanoikuyae</name>
    <name type="common">Sphingomonas yanoikuyae</name>
    <dbReference type="NCBI Taxonomy" id="13690"/>
    <lineage>
        <taxon>Bacteria</taxon>
        <taxon>Pseudomonadati</taxon>
        <taxon>Pseudomonadota</taxon>
        <taxon>Alphaproteobacteria</taxon>
        <taxon>Sphingomonadales</taxon>
        <taxon>Sphingomonadaceae</taxon>
        <taxon>Sphingobium</taxon>
    </lineage>
</organism>
<dbReference type="EMBL" id="LSTR01000033">
    <property type="protein sequence ID" value="OAH43794.1"/>
    <property type="molecule type" value="Genomic_DNA"/>
</dbReference>
<reference evidence="1 2" key="1">
    <citation type="submission" date="2016-02" db="EMBL/GenBank/DDBJ databases">
        <authorList>
            <person name="Wen L."/>
            <person name="He K."/>
            <person name="Yang H."/>
        </authorList>
    </citation>
    <scope>NUCLEOTIDE SEQUENCE [LARGE SCALE GENOMIC DNA]</scope>
    <source>
        <strain evidence="1 2">CD09_2</strain>
    </source>
</reference>
<dbReference type="RefSeq" id="WP_063976483.1">
    <property type="nucleotide sequence ID" value="NZ_LSTR01000033.1"/>
</dbReference>
<dbReference type="InterPro" id="IPR029470">
    <property type="entry name" value="PDDEXK_4"/>
</dbReference>
<proteinExistence type="predicted"/>
<evidence type="ECO:0008006" key="3">
    <source>
        <dbReference type="Google" id="ProtNLM"/>
    </source>
</evidence>
<name>A0A177JSG5_SPHYA</name>
<evidence type="ECO:0000313" key="1">
    <source>
        <dbReference type="EMBL" id="OAH43794.1"/>
    </source>
</evidence>
<dbReference type="AlphaFoldDB" id="A0A177JSG5"/>
<evidence type="ECO:0000313" key="2">
    <source>
        <dbReference type="Proteomes" id="UP000077262"/>
    </source>
</evidence>
<gene>
    <name evidence="1" type="ORF">AX777_18435</name>
</gene>
<protein>
    <recommendedName>
        <fullName evidence="3">PD-(D/E)XK nuclease superfamily protein</fullName>
    </recommendedName>
</protein>
<dbReference type="Proteomes" id="UP000077262">
    <property type="component" value="Unassembled WGS sequence"/>
</dbReference>